<evidence type="ECO:0000256" key="3">
    <source>
        <dbReference type="SAM" id="Phobius"/>
    </source>
</evidence>
<dbReference type="Proteomes" id="UP001530293">
    <property type="component" value="Unassembled WGS sequence"/>
</dbReference>
<dbReference type="InterPro" id="IPR011992">
    <property type="entry name" value="EF-hand-dom_pair"/>
</dbReference>
<feature type="compositionally biased region" description="Polar residues" evidence="2">
    <location>
        <begin position="370"/>
        <end position="382"/>
    </location>
</feature>
<accession>A0ABD3ME09</accession>
<keyword evidence="3" id="KW-0472">Membrane</keyword>
<keyword evidence="1" id="KW-0106">Calcium</keyword>
<dbReference type="PROSITE" id="PS50222">
    <property type="entry name" value="EF_HAND_2"/>
    <property type="match status" value="2"/>
</dbReference>
<dbReference type="SUPFAM" id="SSF47473">
    <property type="entry name" value="EF-hand"/>
    <property type="match status" value="1"/>
</dbReference>
<dbReference type="EMBL" id="JALLBG020000139">
    <property type="protein sequence ID" value="KAL3762168.1"/>
    <property type="molecule type" value="Genomic_DNA"/>
</dbReference>
<gene>
    <name evidence="5" type="ORF">ACHAWU_000632</name>
</gene>
<feature type="transmembrane region" description="Helical" evidence="3">
    <location>
        <begin position="199"/>
        <end position="218"/>
    </location>
</feature>
<dbReference type="InterPro" id="IPR018247">
    <property type="entry name" value="EF_Hand_1_Ca_BS"/>
</dbReference>
<evidence type="ECO:0000313" key="6">
    <source>
        <dbReference type="Proteomes" id="UP001530293"/>
    </source>
</evidence>
<dbReference type="CDD" id="cd00051">
    <property type="entry name" value="EFh"/>
    <property type="match status" value="1"/>
</dbReference>
<dbReference type="Pfam" id="PF06912">
    <property type="entry name" value="DUF1275"/>
    <property type="match status" value="1"/>
</dbReference>
<sequence length="402" mass="43394">MADKKNGDGGSSHSLRNMGVASSQEAIFVFAVGLLLSLNSGYINGLCLSGLLTNQGSLEQAVSSVTGTYTRAGLSLAEGDIWNFGLDLGLIFCFILGSTVSGFMNPKAIPHKLVPSYGPTFLFGSLCMIASSIAAAVAPGTRALYYFAAMANGVQNGMSSTYTANLIRTSHLTGTSTDIGLIFGQMLRGHWKNYWKFKVLIGLAISFWVGSLISFYLASEFLSMSLCFSAALFLLIGMTHVMFVALTQHVSFFQATFGTWQWDKVLGHIAKGLNDGTAIGDLTPEQIDQVFDSMDVDKSGDIQAHELIDALEKLGMKVTEDVVESMIAVVDVNGDGSVDRDEFHTLVKMTATRARKKKEKMRATFRYTTTAVTDPMESSESITKSEGTKGTKKKECDRSGKV</sequence>
<dbReference type="PANTHER" id="PTHR37314">
    <property type="entry name" value="SLR0142 PROTEIN"/>
    <property type="match status" value="1"/>
</dbReference>
<evidence type="ECO:0000256" key="2">
    <source>
        <dbReference type="SAM" id="MobiDB-lite"/>
    </source>
</evidence>
<protein>
    <recommendedName>
        <fullName evidence="4">EF-hand domain-containing protein</fullName>
    </recommendedName>
</protein>
<feature type="transmembrane region" description="Helical" evidence="3">
    <location>
        <begin position="225"/>
        <end position="246"/>
    </location>
</feature>
<dbReference type="Pfam" id="PF13499">
    <property type="entry name" value="EF-hand_7"/>
    <property type="match status" value="1"/>
</dbReference>
<dbReference type="PANTHER" id="PTHR37314:SF4">
    <property type="entry name" value="UPF0700 TRANSMEMBRANE PROTEIN YOAK"/>
    <property type="match status" value="1"/>
</dbReference>
<organism evidence="5 6">
    <name type="scientific">Discostella pseudostelligera</name>
    <dbReference type="NCBI Taxonomy" id="259834"/>
    <lineage>
        <taxon>Eukaryota</taxon>
        <taxon>Sar</taxon>
        <taxon>Stramenopiles</taxon>
        <taxon>Ochrophyta</taxon>
        <taxon>Bacillariophyta</taxon>
        <taxon>Coscinodiscophyceae</taxon>
        <taxon>Thalassiosirophycidae</taxon>
        <taxon>Stephanodiscales</taxon>
        <taxon>Stephanodiscaceae</taxon>
        <taxon>Discostella</taxon>
    </lineage>
</organism>
<keyword evidence="3" id="KW-0812">Transmembrane</keyword>
<keyword evidence="3" id="KW-1133">Transmembrane helix</keyword>
<feature type="domain" description="EF-hand" evidence="4">
    <location>
        <begin position="318"/>
        <end position="353"/>
    </location>
</feature>
<dbReference type="SMART" id="SM00054">
    <property type="entry name" value="EFh"/>
    <property type="match status" value="2"/>
</dbReference>
<proteinExistence type="predicted"/>
<feature type="region of interest" description="Disordered" evidence="2">
    <location>
        <begin position="370"/>
        <end position="402"/>
    </location>
</feature>
<feature type="compositionally biased region" description="Basic and acidic residues" evidence="2">
    <location>
        <begin position="386"/>
        <end position="402"/>
    </location>
</feature>
<feature type="domain" description="EF-hand" evidence="4">
    <location>
        <begin position="282"/>
        <end position="317"/>
    </location>
</feature>
<dbReference type="AlphaFoldDB" id="A0ABD3ME09"/>
<feature type="transmembrane region" description="Helical" evidence="3">
    <location>
        <begin position="26"/>
        <end position="43"/>
    </location>
</feature>
<feature type="transmembrane region" description="Helical" evidence="3">
    <location>
        <begin position="116"/>
        <end position="138"/>
    </location>
</feature>
<name>A0ABD3ME09_9STRA</name>
<dbReference type="Gene3D" id="1.10.238.10">
    <property type="entry name" value="EF-hand"/>
    <property type="match status" value="1"/>
</dbReference>
<evidence type="ECO:0000259" key="4">
    <source>
        <dbReference type="PROSITE" id="PS50222"/>
    </source>
</evidence>
<dbReference type="PROSITE" id="PS00018">
    <property type="entry name" value="EF_HAND_1"/>
    <property type="match status" value="2"/>
</dbReference>
<feature type="transmembrane region" description="Helical" evidence="3">
    <location>
        <begin position="81"/>
        <end position="104"/>
    </location>
</feature>
<keyword evidence="6" id="KW-1185">Reference proteome</keyword>
<dbReference type="InterPro" id="IPR010699">
    <property type="entry name" value="DUF1275"/>
</dbReference>
<evidence type="ECO:0000256" key="1">
    <source>
        <dbReference type="ARBA" id="ARBA00022837"/>
    </source>
</evidence>
<comment type="caution">
    <text evidence="5">The sequence shown here is derived from an EMBL/GenBank/DDBJ whole genome shotgun (WGS) entry which is preliminary data.</text>
</comment>
<dbReference type="InterPro" id="IPR002048">
    <property type="entry name" value="EF_hand_dom"/>
</dbReference>
<evidence type="ECO:0000313" key="5">
    <source>
        <dbReference type="EMBL" id="KAL3762168.1"/>
    </source>
</evidence>
<reference evidence="5 6" key="1">
    <citation type="submission" date="2024-10" db="EMBL/GenBank/DDBJ databases">
        <title>Updated reference genomes for cyclostephanoid diatoms.</title>
        <authorList>
            <person name="Roberts W.R."/>
            <person name="Alverson A.J."/>
        </authorList>
    </citation>
    <scope>NUCLEOTIDE SEQUENCE [LARGE SCALE GENOMIC DNA]</scope>
    <source>
        <strain evidence="5 6">AJA232-27</strain>
    </source>
</reference>